<dbReference type="PANTHER" id="PTHR47955:SF15">
    <property type="entry name" value="CYTOCHROME P450 71A2-LIKE"/>
    <property type="match status" value="1"/>
</dbReference>
<comment type="similarity">
    <text evidence="1">Belongs to the cytochrome P450 family.</text>
</comment>
<dbReference type="AlphaFoldDB" id="A0A392P589"/>
<keyword evidence="5" id="KW-1185">Reference proteome</keyword>
<evidence type="ECO:0000256" key="2">
    <source>
        <dbReference type="ARBA" id="ARBA00022723"/>
    </source>
</evidence>
<sequence>MMQSIQEKDSCVNLSELCSTITNDITCRVALGKRYSEEGGVFPELMLEFGELLEKVAKHLDEFFEEVIEQHISGKRSDGHVGEESNDFVDILLSVQKSNAAGFSIDRTAIKGLLLTLGNPEFGQMESIA</sequence>
<dbReference type="GO" id="GO:0005506">
    <property type="term" value="F:iron ion binding"/>
    <property type="evidence" value="ECO:0007669"/>
    <property type="project" value="InterPro"/>
</dbReference>
<dbReference type="EMBL" id="LXQA010064666">
    <property type="protein sequence ID" value="MCI07233.1"/>
    <property type="molecule type" value="Genomic_DNA"/>
</dbReference>
<comment type="caution">
    <text evidence="4">The sequence shown here is derived from an EMBL/GenBank/DDBJ whole genome shotgun (WGS) entry which is preliminary data.</text>
</comment>
<keyword evidence="2" id="KW-0479">Metal-binding</keyword>
<proteinExistence type="inferred from homology"/>
<dbReference type="InterPro" id="IPR036396">
    <property type="entry name" value="Cyt_P450_sf"/>
</dbReference>
<dbReference type="GO" id="GO:0016705">
    <property type="term" value="F:oxidoreductase activity, acting on paired donors, with incorporation or reduction of molecular oxygen"/>
    <property type="evidence" value="ECO:0007669"/>
    <property type="project" value="InterPro"/>
</dbReference>
<evidence type="ECO:0000313" key="5">
    <source>
        <dbReference type="Proteomes" id="UP000265520"/>
    </source>
</evidence>
<organism evidence="4 5">
    <name type="scientific">Trifolium medium</name>
    <dbReference type="NCBI Taxonomy" id="97028"/>
    <lineage>
        <taxon>Eukaryota</taxon>
        <taxon>Viridiplantae</taxon>
        <taxon>Streptophyta</taxon>
        <taxon>Embryophyta</taxon>
        <taxon>Tracheophyta</taxon>
        <taxon>Spermatophyta</taxon>
        <taxon>Magnoliopsida</taxon>
        <taxon>eudicotyledons</taxon>
        <taxon>Gunneridae</taxon>
        <taxon>Pentapetalae</taxon>
        <taxon>rosids</taxon>
        <taxon>fabids</taxon>
        <taxon>Fabales</taxon>
        <taxon>Fabaceae</taxon>
        <taxon>Papilionoideae</taxon>
        <taxon>50 kb inversion clade</taxon>
        <taxon>NPAAA clade</taxon>
        <taxon>Hologalegina</taxon>
        <taxon>IRL clade</taxon>
        <taxon>Trifolieae</taxon>
        <taxon>Trifolium</taxon>
    </lineage>
</organism>
<dbReference type="PANTHER" id="PTHR47955">
    <property type="entry name" value="CYTOCHROME P450 FAMILY 71 PROTEIN"/>
    <property type="match status" value="1"/>
</dbReference>
<protein>
    <submittedName>
        <fullName evidence="4">Cytochrome P450 71A26-like</fullName>
    </submittedName>
</protein>
<dbReference type="GO" id="GO:0004497">
    <property type="term" value="F:monooxygenase activity"/>
    <property type="evidence" value="ECO:0007669"/>
    <property type="project" value="InterPro"/>
</dbReference>
<evidence type="ECO:0000256" key="1">
    <source>
        <dbReference type="ARBA" id="ARBA00010617"/>
    </source>
</evidence>
<keyword evidence="3" id="KW-0408">Iron</keyword>
<dbReference type="Gene3D" id="1.10.630.10">
    <property type="entry name" value="Cytochrome P450"/>
    <property type="match status" value="1"/>
</dbReference>
<accession>A0A392P589</accession>
<reference evidence="4 5" key="1">
    <citation type="journal article" date="2018" name="Front. Plant Sci.">
        <title>Red Clover (Trifolium pratense) and Zigzag Clover (T. medium) - A Picture of Genomic Similarities and Differences.</title>
        <authorList>
            <person name="Dluhosova J."/>
            <person name="Istvanek J."/>
            <person name="Nedelnik J."/>
            <person name="Repkova J."/>
        </authorList>
    </citation>
    <scope>NUCLEOTIDE SEQUENCE [LARGE SCALE GENOMIC DNA]</scope>
    <source>
        <strain evidence="5">cv. 10/8</strain>
        <tissue evidence="4">Leaf</tissue>
    </source>
</reference>
<dbReference type="GO" id="GO:0020037">
    <property type="term" value="F:heme binding"/>
    <property type="evidence" value="ECO:0007669"/>
    <property type="project" value="InterPro"/>
</dbReference>
<evidence type="ECO:0000256" key="3">
    <source>
        <dbReference type="ARBA" id="ARBA00023004"/>
    </source>
</evidence>
<dbReference type="Proteomes" id="UP000265520">
    <property type="component" value="Unassembled WGS sequence"/>
</dbReference>
<dbReference type="SUPFAM" id="SSF48264">
    <property type="entry name" value="Cytochrome P450"/>
    <property type="match status" value="1"/>
</dbReference>
<name>A0A392P589_9FABA</name>
<evidence type="ECO:0000313" key="4">
    <source>
        <dbReference type="EMBL" id="MCI07233.1"/>
    </source>
</evidence>